<evidence type="ECO:0000256" key="12">
    <source>
        <dbReference type="ARBA" id="ARBA00065619"/>
    </source>
</evidence>
<dbReference type="SMART" id="SM00180">
    <property type="entry name" value="EGF_Lam"/>
    <property type="match status" value="16"/>
</dbReference>
<dbReference type="EnsemblMetazoa" id="SMAR010063-RA">
    <property type="protein sequence ID" value="SMAR010063-PA"/>
    <property type="gene ID" value="SMAR010063"/>
</dbReference>
<dbReference type="InterPro" id="IPR001791">
    <property type="entry name" value="Laminin_G"/>
</dbReference>
<evidence type="ECO:0000259" key="15">
    <source>
        <dbReference type="PROSITE" id="PS50025"/>
    </source>
</evidence>
<sequence length="3179" mass="353284">TSLSQLFTVYQVAYVIVKAANSPRPGNWILERSMDGITYKPWQYYAISDAECRDVFGIAPTVGNPRYMSDDEVICTSIYSKLLPLENGEIHTSLVNGRPGVSGPSDKLREFTAARYVRLRLQRIRTLYADLMTISSRDSKFVDKSVTRRYFYSIKDISIGGHCLCFGHASDCPQDPVTGVLKCGCIHNTCGDRCERCCPLYNQQPWQSGTTTNAGICEKCQCFGHAEECVYNADVDYRKQSLNIEGRYSGGGVCKNCKHFTTGVNCEKCIDGHYRPLDVSRDAPEPCIKCKCTDKGAVGHCVADDTNVENGLMPGDCICRVGFAGSNCDRCDKGYRHYPKCEPCPCEFAGTVHTECEGDCACKENVEGARCDMCKPGFFNLQQENIYGCTPCFCFGVTNQCESSDYVVAEALTFTRGWLVSDINSKRVIRPYEESGYFTIANDDMLGLELYYWLAPKEYLGNKLTAFGTKLSFSVSWVKARGDSAGRHTHGPDIIIEGSGKLIASNAKTHSTSYTSENTTKEVFLMEHEWYHLTPEGISKLKWGKKGWIGNGVSHDDFMKILYNIDRMLIRAKYHTDQIEGSLMSVFMEVGSTNSIGIRKLKSIETCRCPLGYSGLSCDKCLPGYRRVNNTIFGGECRKCDCNNHATSCDSFTGECHTCQHNTVGRHCEFCLTGFYGNPKIGTPLDCQRCACPLEDPRNNFSPTCILKNHKSPLDCADNYFGDPLVPGNFCQSCDCNANIDPLVKGSCDRFSGQCLKCLGNTTGWRCEECKEGFYGNALVPDCQKCECNLQGSVHASCDKISGQCQCKHNYVGRNCDLCADGFGGLAQSCLPCNCNDIGSSTLRCDSTSGQCECKIGVFGAKCNSCLEEYYGFSAAGCTRCNCHEPGSISQKCDPVSGICQCKPFVRGRTCNQCQNGHWNLISGGGCEDCSCNVIGSWNTECDQRTGQCRCKSGVTGRACSHCLSGYFGFSPHGCKKCDPCDAPGHLCHPLTGECVCPPNTEGKACERCKVNTWGYDPLEGCKECGCNDKGSTRLQCDSVIGRCICFDGYEGHKCDKCKVGYFDFPHCKKCRCHEEGSQPEKCFVGLGDCECDNSGQCFCKANVEGKKCKKCKDGTFGLLSSNPKGCFDCFCFGKSSKCNQSNYIWQQIVSKQEQIVYTKYGHTTLKQTNGLYILPSSDPTVTIGLQHVLSNPLYWELPEWFLGDKVLSYNGRLSFSIQVENGHQLFTSVLNSYPVVQIQGNFRIVLEHYVDLLPPDGRYVIPMHENYWRLKNSPESSVSRETMMVALQNIQYIFIRGTVSISFHSSRLFNVSLDTAVVPNSHRPTAAIGVEICECPVEYTGTSCQDPTPGYFRKRIPNFLDSKNDLDLVGFSVPCSCNGRSRKCDKETGHCQDCTDNTGGSYCDICVGGYYGDPAKGPCTPCECPTRDNNFSDSCKLDVFAGYVCTNCQQGYTGRHCEKCDHGFYGNPLLEDGKCISCNCDLRGSRGSGCNPSTGQCFCLDGIVGRDCSQCAPRHVLTAHGCQTCDDGCVGRLLNEVDELISLIKSTNLTGVVLAPWTQLFALDNTTSFLKENIDSYRDNIKRIQKLLNMFSLSDIEEQTNYLFLKAMELSSKKALGVVKKATNQKDAAQQLLARIVKVEKTVADLLKSLMDFGLGSSSTSVNLEAALREAEKILVVITKKDFSSNKKKAQSELSKAKKLLERIHQLLMNNTSMVESRQRFEDLQEKMDDLLTQIMKKITPDTKRTIGINNNNRLALQKLNATIAKINSLIDDIEIYRDDSGEFLNAAKDNYNEAEENIEIINDWIQELLNYTNELEKRTGLLKNFNPEYAKKYVEPAVAHAKKLAMIAKEIADLFAPTEKISAKPTEAIAVYKRILSAIDEAEEAAKNATNTANMVYNEIFPSNKPSLVQDCLKANEYSKDMYLNTSAFVDVIKAKQKTMAETAAELSSLESNNNRTKDELAKLKKQMKDIDSEVVANARDANETITKVQDRLTTINARIDKVDARIRDELKPRVDLLASGTTAGIENLTKIVDAASKNIGVAKRSMEDLSKAATRLKNLNEMMELNLSELKNKIKIARQTADGISVSLTDYNGECVRSYQPQVQPTTTSHIVLNYAINSHARNAFLFYLGNSNLVDFMAIEMVDRKIRFIWNAGGGVEFIEHKKLLQTNTDLYEYDKRWYKIELVRINNIATLSVQSTPDSVADDLYKVTSSSSPENLRMDLNSSSHLYIGGFPDDKPPPQQIKTKNFAGCLHEVIIDGKRLGLWNFITTKGCTGCKEGASENRDTDENYYFQGDGYAIQPQVRRVSKHSYNIQLAFKSYDENSLLFFTANEPLRQFFSLELRNGKLLFQFCFASNFCLTLLSDKQYNTGDWSQIKAAITEHYASISIGDEIKDVDVPEINGPGTLELKNSEIFFGGVAPDFNYSSWQTVGFGSFLGCMRGIHIYTSSLNLDKGRKYGLQAGCRDTMIKSVLFKGDGSLEKDSQTLHKSAHLAFSFQTSQNDTLLLLSTFEGKFNTEGRQINDSYSISLSNGQIHCMITAGESTLKISTPDIYNDCTFHTISIIKSRRSIELRIDDNRIKLETLQKGPGSLTVDSPTEGGLYFGGVPIEIKNQVKHLSTSLESLNGQIKDVVFNDKLMLFNEPRRFKNVGIGRTSELCVVTPIPVPGLPENHLMKQPMKCKEIAPFITIQTAMKFGDKPHSYLQLNLKKRTLGAKFTIEFDFNTFYPNGMLFFLKNSGRKAKHYFVVALRSSKVVVTAQANGDVDKIQSAGNMNTGKWIKVQISKHVNKLVLIVDNKTVDIPHSKKIKVHTPVYIGGVSENISLPDQLMVENFKGCIRSFKIKGKIRDLARGQMHNVGQCLQNVEAGAYFAGDAYAIYSAQYSVGKSVEIELDFKTTRLSGILLSISENKGSPALALEIEDGNVTVTVDKGDGQPFFASQAFQLKYYICDNKWHKIKVIYSGISVHLYVDSSSAFGYSRNQDVGDMMTEGPFYIGGLPDNVEQGVLRTRSNFVGCIRNYVINGRRVDWTDMSLRHNSLQFGKIFLLFICYVYQYCEEHSEKGKKKLKICKNAKKNDKFESYEFSGFIVNWPFKGSKGAPMKGLLNDESSSGSGASPSVPFPGARNYGGHLSLEKLNGDIENMSLNTTVAKSASFKQCGTSPVIEIDNKSDNIYIIL</sequence>
<feature type="domain" description="Laminin G" evidence="15">
    <location>
        <begin position="2695"/>
        <end position="2863"/>
    </location>
</feature>
<dbReference type="CDD" id="cd00110">
    <property type="entry name" value="LamG"/>
    <property type="match status" value="5"/>
</dbReference>
<feature type="domain" description="Laminin G" evidence="15">
    <location>
        <begin position="2868"/>
        <end position="3052"/>
    </location>
</feature>
<keyword evidence="3" id="KW-0272">Extracellular matrix</keyword>
<dbReference type="InterPro" id="IPR002049">
    <property type="entry name" value="LE_dom"/>
</dbReference>
<dbReference type="GO" id="GO:0030155">
    <property type="term" value="P:regulation of cell adhesion"/>
    <property type="evidence" value="ECO:0007669"/>
    <property type="project" value="InterPro"/>
</dbReference>
<evidence type="ECO:0000256" key="9">
    <source>
        <dbReference type="ARBA" id="ARBA00023157"/>
    </source>
</evidence>
<feature type="domain" description="Laminin EGF-like" evidence="16">
    <location>
        <begin position="1376"/>
        <end position="1422"/>
    </location>
</feature>
<feature type="domain" description="Laminin EGF-like" evidence="16">
    <location>
        <begin position="1071"/>
        <end position="1129"/>
    </location>
</feature>
<dbReference type="PROSITE" id="PS50027">
    <property type="entry name" value="EGF_LAM_2"/>
    <property type="match status" value="11"/>
</dbReference>
<evidence type="ECO:0000256" key="5">
    <source>
        <dbReference type="ARBA" id="ARBA00022737"/>
    </source>
</evidence>
<feature type="domain" description="Laminin EGF-like" evidence="16">
    <location>
        <begin position="786"/>
        <end position="832"/>
    </location>
</feature>
<reference evidence="20" key="1">
    <citation type="submission" date="2011-05" db="EMBL/GenBank/DDBJ databases">
        <authorList>
            <person name="Richards S.R."/>
            <person name="Qu J."/>
            <person name="Jiang H."/>
            <person name="Jhangiani S.N."/>
            <person name="Agravi P."/>
            <person name="Goodspeed R."/>
            <person name="Gross S."/>
            <person name="Mandapat C."/>
            <person name="Jackson L."/>
            <person name="Mathew T."/>
            <person name="Pu L."/>
            <person name="Thornton R."/>
            <person name="Saada N."/>
            <person name="Wilczek-Boney K.B."/>
            <person name="Lee S."/>
            <person name="Kovar C."/>
            <person name="Wu Y."/>
            <person name="Scherer S.E."/>
            <person name="Worley K.C."/>
            <person name="Muzny D.M."/>
            <person name="Gibbs R."/>
        </authorList>
    </citation>
    <scope>NUCLEOTIDE SEQUENCE</scope>
    <source>
        <strain evidence="20">Brora</strain>
    </source>
</reference>
<organism evidence="19 20">
    <name type="scientific">Strigamia maritima</name>
    <name type="common">European centipede</name>
    <name type="synonym">Geophilus maritimus</name>
    <dbReference type="NCBI Taxonomy" id="126957"/>
    <lineage>
        <taxon>Eukaryota</taxon>
        <taxon>Metazoa</taxon>
        <taxon>Ecdysozoa</taxon>
        <taxon>Arthropoda</taxon>
        <taxon>Myriapoda</taxon>
        <taxon>Chilopoda</taxon>
        <taxon>Pleurostigmophora</taxon>
        <taxon>Geophilomorpha</taxon>
        <taxon>Linotaeniidae</taxon>
        <taxon>Strigamia</taxon>
    </lineage>
</organism>
<comment type="subunit">
    <text evidence="12">Laminin is a complex glycoprotein, consisting of three different polypeptide chains (alpha, beta, gamma), which are bound to each other by disulfide bonds into a cross-shaped molecule comprising one long and three short arms with globules at each end.</text>
</comment>
<dbReference type="FunFam" id="2.10.25.10:FF:000189">
    <property type="entry name" value="Laminin subunit alpha 2"/>
    <property type="match status" value="1"/>
</dbReference>
<dbReference type="PANTHER" id="PTHR10574:SF436">
    <property type="entry name" value="LAMININ SUBUNIT ALPHA-2"/>
    <property type="match status" value="1"/>
</dbReference>
<dbReference type="InterPro" id="IPR000034">
    <property type="entry name" value="Laminin_IV"/>
</dbReference>
<dbReference type="Pfam" id="PF00055">
    <property type="entry name" value="Laminin_N"/>
    <property type="match status" value="1"/>
</dbReference>
<dbReference type="GO" id="GO:0009888">
    <property type="term" value="P:tissue development"/>
    <property type="evidence" value="ECO:0007669"/>
    <property type="project" value="TreeGrafter"/>
</dbReference>
<dbReference type="PhylomeDB" id="T1J8M8"/>
<evidence type="ECO:0000256" key="7">
    <source>
        <dbReference type="ARBA" id="ARBA00022889"/>
    </source>
</evidence>
<feature type="disulfide bond" evidence="13">
    <location>
        <begin position="1395"/>
        <end position="1404"/>
    </location>
</feature>
<dbReference type="GO" id="GO:0007155">
    <property type="term" value="P:cell adhesion"/>
    <property type="evidence" value="ECO:0007669"/>
    <property type="project" value="UniProtKB-KW"/>
</dbReference>
<dbReference type="Proteomes" id="UP000014500">
    <property type="component" value="Unassembled WGS sequence"/>
</dbReference>
<dbReference type="FunFam" id="2.10.25.10:FF:000188">
    <property type="entry name" value="Laminin subunit gamma 2"/>
    <property type="match status" value="1"/>
</dbReference>
<dbReference type="FunFam" id="2.10.25.10:FF:000069">
    <property type="entry name" value="Laminin subunit alpha 1"/>
    <property type="match status" value="1"/>
</dbReference>
<feature type="disulfide bond" evidence="13">
    <location>
        <begin position="807"/>
        <end position="816"/>
    </location>
</feature>
<dbReference type="STRING" id="126957.T1J8M8"/>
<dbReference type="FunFam" id="2.10.25.10:FF:000106">
    <property type="entry name" value="Heparan sulfate proteoglycan 2"/>
    <property type="match status" value="1"/>
</dbReference>
<accession>T1J8M8</accession>
<feature type="disulfide bond" evidence="13">
    <location>
        <begin position="1500"/>
        <end position="1509"/>
    </location>
</feature>
<feature type="disulfide bond" evidence="13">
    <location>
        <begin position="1027"/>
        <end position="1044"/>
    </location>
</feature>
<feature type="disulfide bond" evidence="13">
    <location>
        <begin position="833"/>
        <end position="845"/>
    </location>
</feature>
<dbReference type="InterPro" id="IPR008211">
    <property type="entry name" value="Laminin_N"/>
</dbReference>
<dbReference type="PROSITE" id="PS51115">
    <property type="entry name" value="LAMININ_IVA"/>
    <property type="match status" value="2"/>
</dbReference>
<feature type="disulfide bond" evidence="13">
    <location>
        <begin position="835"/>
        <end position="852"/>
    </location>
</feature>
<dbReference type="InterPro" id="IPR009254">
    <property type="entry name" value="Laminin_aI"/>
</dbReference>
<feature type="domain" description="Laminin EGF-like" evidence="16">
    <location>
        <begin position="833"/>
        <end position="880"/>
    </location>
</feature>
<dbReference type="FunFam" id="2.10.25.10:FF:000051">
    <property type="entry name" value="Laminin subunit alpha 4"/>
    <property type="match status" value="1"/>
</dbReference>
<dbReference type="Pfam" id="PF02210">
    <property type="entry name" value="Laminin_G_2"/>
    <property type="match status" value="3"/>
</dbReference>
<feature type="domain" description="Laminin EGF-like" evidence="16">
    <location>
        <begin position="1025"/>
        <end position="1070"/>
    </location>
</feature>
<dbReference type="InterPro" id="IPR059179">
    <property type="entry name" value="MLKL-like_MCAfunc"/>
</dbReference>
<keyword evidence="20" id="KW-1185">Reference proteome</keyword>
<evidence type="ECO:0000256" key="8">
    <source>
        <dbReference type="ARBA" id="ARBA00023054"/>
    </source>
</evidence>
<dbReference type="FunFam" id="2.10.25.10:FF:000135">
    <property type="entry name" value="Laminin subunit beta 4"/>
    <property type="match status" value="1"/>
</dbReference>
<dbReference type="FunFam" id="2.10.25.10:FF:000090">
    <property type="entry name" value="laminin subunit alpha"/>
    <property type="match status" value="1"/>
</dbReference>
<dbReference type="GO" id="GO:0045995">
    <property type="term" value="P:regulation of embryonic development"/>
    <property type="evidence" value="ECO:0007669"/>
    <property type="project" value="InterPro"/>
</dbReference>
<dbReference type="Pfam" id="PF24973">
    <property type="entry name" value="EGF_LMN_ATRN"/>
    <property type="match status" value="2"/>
</dbReference>
<feature type="domain" description="Laminin G" evidence="15">
    <location>
        <begin position="2473"/>
        <end position="2661"/>
    </location>
</feature>
<dbReference type="Pfam" id="PF00054">
    <property type="entry name" value="Laminin_G_1"/>
    <property type="match status" value="2"/>
</dbReference>
<dbReference type="SMART" id="SM00136">
    <property type="entry name" value="LamNT"/>
    <property type="match status" value="1"/>
</dbReference>
<feature type="disulfide bond" evidence="13">
    <location>
        <begin position="902"/>
        <end position="911"/>
    </location>
</feature>
<feature type="domain" description="Laminin EGF-like" evidence="16">
    <location>
        <begin position="930"/>
        <end position="977"/>
    </location>
</feature>
<feature type="domain" description="Laminin N-terminal" evidence="18">
    <location>
        <begin position="1"/>
        <end position="162"/>
    </location>
</feature>
<evidence type="ECO:0000256" key="11">
    <source>
        <dbReference type="ARBA" id="ARBA00023292"/>
    </source>
</evidence>
<dbReference type="InterPro" id="IPR000742">
    <property type="entry name" value="EGF"/>
</dbReference>
<feature type="disulfide bond" evidence="13">
    <location>
        <begin position="1479"/>
        <end position="1491"/>
    </location>
</feature>
<comment type="caution">
    <text evidence="13">Lacks conserved residue(s) required for the propagation of feature annotation.</text>
</comment>
<feature type="domain" description="Laminin EGF-like" evidence="16">
    <location>
        <begin position="734"/>
        <end position="785"/>
    </location>
</feature>
<evidence type="ECO:0000313" key="20">
    <source>
        <dbReference type="Proteomes" id="UP000014500"/>
    </source>
</evidence>
<dbReference type="FunFam" id="2.10.25.10:FF:000082">
    <property type="entry name" value="Laminin subunit alpha 1"/>
    <property type="match status" value="3"/>
</dbReference>
<dbReference type="PROSITE" id="PS51117">
    <property type="entry name" value="LAMININ_NTER"/>
    <property type="match status" value="1"/>
</dbReference>
<keyword evidence="7" id="KW-0130">Cell adhesion</keyword>
<evidence type="ECO:0000259" key="17">
    <source>
        <dbReference type="PROSITE" id="PS51115"/>
    </source>
</evidence>
<evidence type="ECO:0000256" key="6">
    <source>
        <dbReference type="ARBA" id="ARBA00022869"/>
    </source>
</evidence>
<name>T1J8M8_STRMM</name>
<evidence type="ECO:0000256" key="14">
    <source>
        <dbReference type="SAM" id="Coils"/>
    </source>
</evidence>
<feature type="domain" description="Laminin G" evidence="15">
    <location>
        <begin position="2090"/>
        <end position="2279"/>
    </location>
</feature>
<feature type="coiled-coil region" evidence="14">
    <location>
        <begin position="1874"/>
        <end position="1901"/>
    </location>
</feature>
<feature type="disulfide bond" evidence="13">
    <location>
        <begin position="788"/>
        <end position="805"/>
    </location>
</feature>
<feature type="coiled-coil region" evidence="14">
    <location>
        <begin position="2045"/>
        <end position="2083"/>
    </location>
</feature>
<dbReference type="SUPFAM" id="SSF49899">
    <property type="entry name" value="Concanavalin A-like lectins/glucanases"/>
    <property type="match status" value="5"/>
</dbReference>
<feature type="disulfide bond" evidence="13">
    <location>
        <begin position="1046"/>
        <end position="1055"/>
    </location>
</feature>
<dbReference type="Gene3D" id="2.10.25.10">
    <property type="entry name" value="Laminin"/>
    <property type="match status" value="15"/>
</dbReference>
<evidence type="ECO:0000256" key="1">
    <source>
        <dbReference type="ARBA" id="ARBA00004302"/>
    </source>
</evidence>
<proteinExistence type="predicted"/>
<feature type="coiled-coil region" evidence="14">
    <location>
        <begin position="1935"/>
        <end position="1976"/>
    </location>
</feature>
<feature type="domain" description="Laminin EGF-like" evidence="16">
    <location>
        <begin position="1479"/>
        <end position="1525"/>
    </location>
</feature>
<dbReference type="HOGENOM" id="CLU_000301_0_0_1"/>
<feature type="disulfide bond" evidence="13">
    <location>
        <begin position="659"/>
        <end position="668"/>
    </location>
</feature>
<feature type="disulfide bond" evidence="13">
    <location>
        <begin position="362"/>
        <end position="371"/>
    </location>
</feature>
<keyword evidence="4" id="KW-0732">Signal</keyword>
<feature type="disulfide bond" evidence="13">
    <location>
        <begin position="883"/>
        <end position="900"/>
    </location>
</feature>
<evidence type="ECO:0000259" key="16">
    <source>
        <dbReference type="PROSITE" id="PS50027"/>
    </source>
</evidence>
<feature type="domain" description="Laminin EGF-like" evidence="16">
    <location>
        <begin position="640"/>
        <end position="689"/>
    </location>
</feature>
<dbReference type="eggNOG" id="KOG1836">
    <property type="taxonomic scope" value="Eukaryota"/>
</dbReference>
<dbReference type="GO" id="GO:0005102">
    <property type="term" value="F:signaling receptor binding"/>
    <property type="evidence" value="ECO:0007669"/>
    <property type="project" value="InterPro"/>
</dbReference>
<dbReference type="SMART" id="SM00181">
    <property type="entry name" value="EGF"/>
    <property type="match status" value="10"/>
</dbReference>
<feature type="domain" description="Laminin G" evidence="15">
    <location>
        <begin position="2290"/>
        <end position="2466"/>
    </location>
</feature>
<dbReference type="PROSITE" id="PS01248">
    <property type="entry name" value="EGF_LAM_1"/>
    <property type="match status" value="8"/>
</dbReference>
<dbReference type="InterPro" id="IPR050440">
    <property type="entry name" value="Laminin/Netrin_ECM"/>
</dbReference>
<dbReference type="Pfam" id="PF00053">
    <property type="entry name" value="EGF_laminin"/>
    <property type="match status" value="14"/>
</dbReference>
<feature type="disulfide bond" evidence="13">
    <location>
        <begin position="881"/>
        <end position="893"/>
    </location>
</feature>
<dbReference type="FunFam" id="2.10.25.10:FF:000074">
    <property type="entry name" value="Laminin subunit alpha"/>
    <property type="match status" value="1"/>
</dbReference>
<evidence type="ECO:0000256" key="2">
    <source>
        <dbReference type="ARBA" id="ARBA00022525"/>
    </source>
</evidence>
<dbReference type="CDD" id="cd00055">
    <property type="entry name" value="EGF_Lam"/>
    <property type="match status" value="14"/>
</dbReference>
<feature type="disulfide bond" evidence="13">
    <location>
        <begin position="1025"/>
        <end position="1037"/>
    </location>
</feature>
<feature type="domain" description="Laminin IV type A" evidence="17">
    <location>
        <begin position="413"/>
        <end position="606"/>
    </location>
</feature>
<feature type="disulfide bond" evidence="13">
    <location>
        <begin position="932"/>
        <end position="949"/>
    </location>
</feature>
<feature type="disulfide bond" evidence="13">
    <location>
        <begin position="758"/>
        <end position="767"/>
    </location>
</feature>
<evidence type="ECO:0000259" key="18">
    <source>
        <dbReference type="PROSITE" id="PS51117"/>
    </source>
</evidence>
<dbReference type="Gene3D" id="2.60.120.200">
    <property type="match status" value="5"/>
</dbReference>
<dbReference type="PANTHER" id="PTHR10574">
    <property type="entry name" value="NETRIN/LAMININ-RELATED"/>
    <property type="match status" value="1"/>
</dbReference>
<dbReference type="EMBL" id="JH431957">
    <property type="status" value="NOT_ANNOTATED_CDS"/>
    <property type="molecule type" value="Genomic_DNA"/>
</dbReference>
<keyword evidence="5" id="KW-0677">Repeat</keyword>
<feature type="domain" description="Laminin EGF-like" evidence="16">
    <location>
        <begin position="344"/>
        <end position="391"/>
    </location>
</feature>
<feature type="disulfide bond" evidence="13">
    <location>
        <begin position="1100"/>
        <end position="1109"/>
    </location>
</feature>
<dbReference type="PRINTS" id="PR00011">
    <property type="entry name" value="EGFLAMININ"/>
</dbReference>
<feature type="disulfide bond" evidence="13">
    <location>
        <begin position="344"/>
        <end position="356"/>
    </location>
</feature>
<dbReference type="CDD" id="cd21037">
    <property type="entry name" value="MLKL_NTD"/>
    <property type="match status" value="1"/>
</dbReference>
<dbReference type="GO" id="GO:0005604">
    <property type="term" value="C:basement membrane"/>
    <property type="evidence" value="ECO:0007669"/>
    <property type="project" value="UniProtKB-SubCell"/>
</dbReference>
<keyword evidence="8 14" id="KW-0175">Coiled coil</keyword>
<feature type="disulfide bond" evidence="13">
    <location>
        <begin position="951"/>
        <end position="960"/>
    </location>
</feature>
<dbReference type="Pfam" id="PF00052">
    <property type="entry name" value="Laminin_B"/>
    <property type="match status" value="2"/>
</dbReference>
<keyword evidence="9 13" id="KW-1015">Disulfide bond</keyword>
<dbReference type="GO" id="GO:0030334">
    <property type="term" value="P:regulation of cell migration"/>
    <property type="evidence" value="ECO:0007669"/>
    <property type="project" value="InterPro"/>
</dbReference>
<dbReference type="Gene3D" id="2.60.120.260">
    <property type="entry name" value="Galactose-binding domain-like"/>
    <property type="match status" value="1"/>
</dbReference>
<evidence type="ECO:0000256" key="3">
    <source>
        <dbReference type="ARBA" id="ARBA00022530"/>
    </source>
</evidence>
<feature type="disulfide bond" evidence="13">
    <location>
        <begin position="930"/>
        <end position="942"/>
    </location>
</feature>
<feature type="disulfide bond" evidence="13">
    <location>
        <begin position="786"/>
        <end position="798"/>
    </location>
</feature>
<evidence type="ECO:0000313" key="19">
    <source>
        <dbReference type="EnsemblMetazoa" id="SMAR010063-PA"/>
    </source>
</evidence>
<evidence type="ECO:0000256" key="10">
    <source>
        <dbReference type="ARBA" id="ARBA00023180"/>
    </source>
</evidence>
<feature type="disulfide bond" evidence="13">
    <location>
        <begin position="854"/>
        <end position="863"/>
    </location>
</feature>
<dbReference type="SMART" id="SM00282">
    <property type="entry name" value="LamG"/>
    <property type="match status" value="5"/>
</dbReference>
<dbReference type="GO" id="GO:0009887">
    <property type="term" value="P:animal organ morphogenesis"/>
    <property type="evidence" value="ECO:0007669"/>
    <property type="project" value="TreeGrafter"/>
</dbReference>
<dbReference type="PROSITE" id="PS50025">
    <property type="entry name" value="LAM_G_DOMAIN"/>
    <property type="match status" value="5"/>
</dbReference>
<keyword evidence="11 13" id="KW-0424">Laminin EGF-like domain</keyword>
<comment type="subcellular location">
    <subcellularLocation>
        <location evidence="1">Secreted</location>
        <location evidence="1">Extracellular space</location>
        <location evidence="1">Extracellular matrix</location>
        <location evidence="1">Basement membrane</location>
    </subcellularLocation>
</comment>
<feature type="disulfide bond" evidence="13">
    <location>
        <begin position="1481"/>
        <end position="1498"/>
    </location>
</feature>
<feature type="domain" description="Laminin IV type A" evidence="17">
    <location>
        <begin position="1141"/>
        <end position="1333"/>
    </location>
</feature>
<dbReference type="SMART" id="SM00281">
    <property type="entry name" value="LamB"/>
    <property type="match status" value="2"/>
</dbReference>
<feature type="coiled-coil region" evidence="14">
    <location>
        <begin position="1681"/>
        <end position="1735"/>
    </location>
</feature>
<keyword evidence="6" id="KW-0084">Basement membrane</keyword>
<evidence type="ECO:0000256" key="13">
    <source>
        <dbReference type="PROSITE-ProRule" id="PRU00460"/>
    </source>
</evidence>
<reference evidence="19" key="2">
    <citation type="submission" date="2015-02" db="UniProtKB">
        <authorList>
            <consortium name="EnsemblMetazoa"/>
        </authorList>
    </citation>
    <scope>IDENTIFICATION</scope>
</reference>
<dbReference type="InterPro" id="IPR056863">
    <property type="entry name" value="LMN_ATRN_NET-like_EGF"/>
</dbReference>
<dbReference type="Pfam" id="PF06008">
    <property type="entry name" value="Laminin_I"/>
    <property type="match status" value="1"/>
</dbReference>
<protein>
    <submittedName>
        <fullName evidence="19">Uncharacterized protein</fullName>
    </submittedName>
</protein>
<keyword evidence="2" id="KW-0964">Secreted</keyword>
<keyword evidence="10" id="KW-0325">Glycoprotein</keyword>
<dbReference type="OMA" id="SHSRINF"/>
<dbReference type="InterPro" id="IPR013320">
    <property type="entry name" value="ConA-like_dom_sf"/>
</dbReference>
<dbReference type="SUPFAM" id="SSF57196">
    <property type="entry name" value="EGF/Laminin"/>
    <property type="match status" value="14"/>
</dbReference>
<evidence type="ECO:0000256" key="4">
    <source>
        <dbReference type="ARBA" id="ARBA00022729"/>
    </source>
</evidence>
<feature type="domain" description="Laminin EGF-like" evidence="16">
    <location>
        <begin position="881"/>
        <end position="929"/>
    </location>
</feature>